<evidence type="ECO:0000256" key="1">
    <source>
        <dbReference type="SAM" id="MobiDB-lite"/>
    </source>
</evidence>
<keyword evidence="4" id="KW-1185">Reference proteome</keyword>
<protein>
    <submittedName>
        <fullName evidence="3">Uncharacterized protein</fullName>
    </submittedName>
</protein>
<evidence type="ECO:0000313" key="3">
    <source>
        <dbReference type="EMBL" id="CAH0774717.1"/>
    </source>
</evidence>
<dbReference type="EMBL" id="OU963867">
    <property type="protein sequence ID" value="CAH0774717.1"/>
    <property type="molecule type" value="Genomic_DNA"/>
</dbReference>
<feature type="region of interest" description="Disordered" evidence="1">
    <location>
        <begin position="88"/>
        <end position="133"/>
    </location>
</feature>
<reference evidence="3" key="1">
    <citation type="submission" date="2021-12" db="EMBL/GenBank/DDBJ databases">
        <authorList>
            <person name="King R."/>
        </authorList>
    </citation>
    <scope>NUCLEOTIDE SEQUENCE</scope>
</reference>
<gene>
    <name evidence="3" type="ORF">BEMITA_LOCUS11034</name>
</gene>
<proteinExistence type="predicted"/>
<keyword evidence="2" id="KW-0732">Signal</keyword>
<dbReference type="Proteomes" id="UP001152759">
    <property type="component" value="Chromosome 6"/>
</dbReference>
<feature type="compositionally biased region" description="Polar residues" evidence="1">
    <location>
        <begin position="104"/>
        <end position="116"/>
    </location>
</feature>
<dbReference type="AlphaFoldDB" id="A0A9P0CD19"/>
<evidence type="ECO:0000313" key="4">
    <source>
        <dbReference type="Proteomes" id="UP001152759"/>
    </source>
</evidence>
<feature type="chain" id="PRO_5040437975" evidence="2">
    <location>
        <begin position="24"/>
        <end position="133"/>
    </location>
</feature>
<evidence type="ECO:0000256" key="2">
    <source>
        <dbReference type="SAM" id="SignalP"/>
    </source>
</evidence>
<organism evidence="3 4">
    <name type="scientific">Bemisia tabaci</name>
    <name type="common">Sweetpotato whitefly</name>
    <name type="synonym">Aleurodes tabaci</name>
    <dbReference type="NCBI Taxonomy" id="7038"/>
    <lineage>
        <taxon>Eukaryota</taxon>
        <taxon>Metazoa</taxon>
        <taxon>Ecdysozoa</taxon>
        <taxon>Arthropoda</taxon>
        <taxon>Hexapoda</taxon>
        <taxon>Insecta</taxon>
        <taxon>Pterygota</taxon>
        <taxon>Neoptera</taxon>
        <taxon>Paraneoptera</taxon>
        <taxon>Hemiptera</taxon>
        <taxon>Sternorrhyncha</taxon>
        <taxon>Aleyrodoidea</taxon>
        <taxon>Aleyrodidae</taxon>
        <taxon>Aleyrodinae</taxon>
        <taxon>Bemisia</taxon>
    </lineage>
</organism>
<sequence length="133" mass="14588">MDIFKYVQCVILWSLNVVAIGTAAPLPGEGISLIDFLMASSAKNVQRISFGPDDGLRYRKSYEEKYGPRGRDLVAMLGQGDVNVGSGGYFSFGKNREKAKVKRNNQTQRSQKAKSSTTTTTTENPTDVSKETT</sequence>
<accession>A0A9P0CD19</accession>
<name>A0A9P0CD19_BEMTA</name>
<feature type="signal peptide" evidence="2">
    <location>
        <begin position="1"/>
        <end position="23"/>
    </location>
</feature>